<accession>A0A0F8Z098</accession>
<name>A0A0F8Z098_9ZZZZ</name>
<dbReference type="EMBL" id="LAZR01066417">
    <property type="protein sequence ID" value="KKK53606.1"/>
    <property type="molecule type" value="Genomic_DNA"/>
</dbReference>
<proteinExistence type="predicted"/>
<gene>
    <name evidence="1" type="ORF">LCGC14_3093090</name>
</gene>
<comment type="caution">
    <text evidence="1">The sequence shown here is derived from an EMBL/GenBank/DDBJ whole genome shotgun (WGS) entry which is preliminary data.</text>
</comment>
<evidence type="ECO:0000313" key="1">
    <source>
        <dbReference type="EMBL" id="KKK53606.1"/>
    </source>
</evidence>
<organism evidence="1">
    <name type="scientific">marine sediment metagenome</name>
    <dbReference type="NCBI Taxonomy" id="412755"/>
    <lineage>
        <taxon>unclassified sequences</taxon>
        <taxon>metagenomes</taxon>
        <taxon>ecological metagenomes</taxon>
    </lineage>
</organism>
<reference evidence="1" key="1">
    <citation type="journal article" date="2015" name="Nature">
        <title>Complex archaea that bridge the gap between prokaryotes and eukaryotes.</title>
        <authorList>
            <person name="Spang A."/>
            <person name="Saw J.H."/>
            <person name="Jorgensen S.L."/>
            <person name="Zaremba-Niedzwiedzka K."/>
            <person name="Martijn J."/>
            <person name="Lind A.E."/>
            <person name="van Eijk R."/>
            <person name="Schleper C."/>
            <person name="Guy L."/>
            <person name="Ettema T.J."/>
        </authorList>
    </citation>
    <scope>NUCLEOTIDE SEQUENCE</scope>
</reference>
<protein>
    <recommendedName>
        <fullName evidence="2">LamG-like jellyroll fold domain-containing protein</fullName>
    </recommendedName>
</protein>
<dbReference type="Gene3D" id="2.60.120.200">
    <property type="match status" value="1"/>
</dbReference>
<evidence type="ECO:0008006" key="2">
    <source>
        <dbReference type="Google" id="ProtNLM"/>
    </source>
</evidence>
<dbReference type="InterPro" id="IPR028974">
    <property type="entry name" value="TSP_type-3_rpt"/>
</dbReference>
<dbReference type="SUPFAM" id="SSF103647">
    <property type="entry name" value="TSP type-3 repeat"/>
    <property type="match status" value="1"/>
</dbReference>
<feature type="non-terminal residue" evidence="1">
    <location>
        <position position="1"/>
    </location>
</feature>
<dbReference type="AlphaFoldDB" id="A0A0F8Z098"/>
<dbReference type="GO" id="GO:0005509">
    <property type="term" value="F:calcium ion binding"/>
    <property type="evidence" value="ECO:0007669"/>
    <property type="project" value="InterPro"/>
</dbReference>
<sequence>YFSGQIDDVRVYYNALTQADITWLNNNGNGRALKTLNIDANSTVSTQYYIEIPHIGRVYDANLMLKVESIGTPLGSGNISVGLLKEDISRKIEDAVLIEFTGEFTNSSSFIYEIFLDLTDYLNNNTIEQYYGKFLLNIEINGTYLFDTFNVSEFYLLTDTFIQAESGDTKGWITNPAKKDTDGDGWNDYEEIFTYETNPVSADMDGDGASIFTESYLPTR</sequence>